<dbReference type="Pfam" id="PF00001">
    <property type="entry name" value="7tm_1"/>
    <property type="match status" value="1"/>
</dbReference>
<dbReference type="PROSITE" id="PS50262">
    <property type="entry name" value="G_PROTEIN_RECEP_F1_2"/>
    <property type="match status" value="1"/>
</dbReference>
<dbReference type="GO" id="GO:0004930">
    <property type="term" value="F:G protein-coupled receptor activity"/>
    <property type="evidence" value="ECO:0007669"/>
    <property type="project" value="UniProtKB-KW"/>
</dbReference>
<accession>A0ABD0LCA0</accession>
<dbReference type="PANTHER" id="PTHR45695">
    <property type="entry name" value="LEUCOKININ RECEPTOR-RELATED"/>
    <property type="match status" value="1"/>
</dbReference>
<proteinExistence type="predicted"/>
<dbReference type="InterPro" id="IPR000276">
    <property type="entry name" value="GPCR_Rhodpsn"/>
</dbReference>
<dbReference type="AlphaFoldDB" id="A0ABD0LCA0"/>
<reference evidence="11 12" key="1">
    <citation type="journal article" date="2023" name="Sci. Data">
        <title>Genome assembly of the Korean intertidal mud-creeper Batillaria attramentaria.</title>
        <authorList>
            <person name="Patra A.K."/>
            <person name="Ho P.T."/>
            <person name="Jun S."/>
            <person name="Lee S.J."/>
            <person name="Kim Y."/>
            <person name="Won Y.J."/>
        </authorList>
    </citation>
    <scope>NUCLEOTIDE SEQUENCE [LARGE SCALE GENOMIC DNA]</scope>
    <source>
        <strain evidence="11">Wonlab-2016</strain>
    </source>
</reference>
<keyword evidence="9" id="KW-0732">Signal</keyword>
<gene>
    <name evidence="11" type="ORF">BaRGS_00011731</name>
</gene>
<protein>
    <recommendedName>
        <fullName evidence="10">G-protein coupled receptors family 1 profile domain-containing protein</fullName>
    </recommendedName>
</protein>
<evidence type="ECO:0000259" key="10">
    <source>
        <dbReference type="PROSITE" id="PS50262"/>
    </source>
</evidence>
<keyword evidence="6" id="KW-0675">Receptor</keyword>
<keyword evidence="3 8" id="KW-1133">Transmembrane helix</keyword>
<keyword evidence="4" id="KW-0297">G-protein coupled receptor</keyword>
<evidence type="ECO:0000256" key="8">
    <source>
        <dbReference type="SAM" id="Phobius"/>
    </source>
</evidence>
<dbReference type="GO" id="GO:0016020">
    <property type="term" value="C:membrane"/>
    <property type="evidence" value="ECO:0007669"/>
    <property type="project" value="UniProtKB-SubCell"/>
</dbReference>
<dbReference type="Proteomes" id="UP001519460">
    <property type="component" value="Unassembled WGS sequence"/>
</dbReference>
<dbReference type="InterPro" id="IPR017452">
    <property type="entry name" value="GPCR_Rhodpsn_7TM"/>
</dbReference>
<evidence type="ECO:0000256" key="1">
    <source>
        <dbReference type="ARBA" id="ARBA00004141"/>
    </source>
</evidence>
<evidence type="ECO:0000256" key="7">
    <source>
        <dbReference type="ARBA" id="ARBA00023224"/>
    </source>
</evidence>
<evidence type="ECO:0000313" key="11">
    <source>
        <dbReference type="EMBL" id="KAK7496995.1"/>
    </source>
</evidence>
<keyword evidence="12" id="KW-1185">Reference proteome</keyword>
<comment type="subcellular location">
    <subcellularLocation>
        <location evidence="1">Membrane</location>
        <topology evidence="1">Multi-pass membrane protein</topology>
    </subcellularLocation>
</comment>
<dbReference type="PANTHER" id="PTHR45695:SF9">
    <property type="entry name" value="LEUCOKININ RECEPTOR"/>
    <property type="match status" value="1"/>
</dbReference>
<keyword evidence="7" id="KW-0807">Transducer</keyword>
<evidence type="ECO:0000256" key="3">
    <source>
        <dbReference type="ARBA" id="ARBA00022989"/>
    </source>
</evidence>
<dbReference type="SUPFAM" id="SSF81321">
    <property type="entry name" value="Family A G protein-coupled receptor-like"/>
    <property type="match status" value="1"/>
</dbReference>
<dbReference type="EMBL" id="JACVVK020000062">
    <property type="protein sequence ID" value="KAK7496995.1"/>
    <property type="molecule type" value="Genomic_DNA"/>
</dbReference>
<sequence length="141" mass="16626">MMIIVVCLFVLCWLPLQTYNLLSAVNENVNLYKYINIIWFCSNWLAMSNSCYNPFIYGILNAKFKREFRQLFSVLPCKCLATPPKDSCSEYYSEENHQHHIMRRAHNCRHAALRYSNCRDEARKLFPASSRPTEMTETSQI</sequence>
<feature type="chain" id="PRO_5044774515" description="G-protein coupled receptors family 1 profile domain-containing protein" evidence="9">
    <location>
        <begin position="19"/>
        <end position="141"/>
    </location>
</feature>
<name>A0ABD0LCA0_9CAEN</name>
<organism evidence="11 12">
    <name type="scientific">Batillaria attramentaria</name>
    <dbReference type="NCBI Taxonomy" id="370345"/>
    <lineage>
        <taxon>Eukaryota</taxon>
        <taxon>Metazoa</taxon>
        <taxon>Spiralia</taxon>
        <taxon>Lophotrochozoa</taxon>
        <taxon>Mollusca</taxon>
        <taxon>Gastropoda</taxon>
        <taxon>Caenogastropoda</taxon>
        <taxon>Sorbeoconcha</taxon>
        <taxon>Cerithioidea</taxon>
        <taxon>Batillariidae</taxon>
        <taxon>Batillaria</taxon>
    </lineage>
</organism>
<evidence type="ECO:0000256" key="5">
    <source>
        <dbReference type="ARBA" id="ARBA00023136"/>
    </source>
</evidence>
<evidence type="ECO:0000256" key="9">
    <source>
        <dbReference type="SAM" id="SignalP"/>
    </source>
</evidence>
<feature type="domain" description="G-protein coupled receptors family 1 profile" evidence="10">
    <location>
        <begin position="1"/>
        <end position="57"/>
    </location>
</feature>
<evidence type="ECO:0000313" key="12">
    <source>
        <dbReference type="Proteomes" id="UP001519460"/>
    </source>
</evidence>
<keyword evidence="2 8" id="KW-0812">Transmembrane</keyword>
<comment type="caution">
    <text evidence="11">The sequence shown here is derived from an EMBL/GenBank/DDBJ whole genome shotgun (WGS) entry which is preliminary data.</text>
</comment>
<feature type="signal peptide" evidence="9">
    <location>
        <begin position="1"/>
        <end position="18"/>
    </location>
</feature>
<feature type="transmembrane region" description="Helical" evidence="8">
    <location>
        <begin position="34"/>
        <end position="60"/>
    </location>
</feature>
<keyword evidence="5 8" id="KW-0472">Membrane</keyword>
<evidence type="ECO:0000256" key="2">
    <source>
        <dbReference type="ARBA" id="ARBA00022692"/>
    </source>
</evidence>
<evidence type="ECO:0000256" key="6">
    <source>
        <dbReference type="ARBA" id="ARBA00023170"/>
    </source>
</evidence>
<dbReference type="Gene3D" id="1.20.1070.10">
    <property type="entry name" value="Rhodopsin 7-helix transmembrane proteins"/>
    <property type="match status" value="1"/>
</dbReference>
<evidence type="ECO:0000256" key="4">
    <source>
        <dbReference type="ARBA" id="ARBA00023040"/>
    </source>
</evidence>